<gene>
    <name evidence="1" type="ORF">NCTC10343_00420</name>
</gene>
<evidence type="ECO:0000313" key="2">
    <source>
        <dbReference type="Proteomes" id="UP000254400"/>
    </source>
</evidence>
<dbReference type="EMBL" id="UGSC01000001">
    <property type="protein sequence ID" value="SUA62702.1"/>
    <property type="molecule type" value="Genomic_DNA"/>
</dbReference>
<dbReference type="Proteomes" id="UP000254400">
    <property type="component" value="Unassembled WGS sequence"/>
</dbReference>
<evidence type="ECO:0000313" key="1">
    <source>
        <dbReference type="EMBL" id="SUA62702.1"/>
    </source>
</evidence>
<dbReference type="AlphaFoldDB" id="A0A378XPK6"/>
<organism evidence="1 2">
    <name type="scientific">Paenibacillus polymyxa</name>
    <name type="common">Bacillus polymyxa</name>
    <dbReference type="NCBI Taxonomy" id="1406"/>
    <lineage>
        <taxon>Bacteria</taxon>
        <taxon>Bacillati</taxon>
        <taxon>Bacillota</taxon>
        <taxon>Bacilli</taxon>
        <taxon>Bacillales</taxon>
        <taxon>Paenibacillaceae</taxon>
        <taxon>Paenibacillus</taxon>
    </lineage>
</organism>
<proteinExistence type="predicted"/>
<reference evidence="1 2" key="1">
    <citation type="submission" date="2018-06" db="EMBL/GenBank/DDBJ databases">
        <authorList>
            <consortium name="Pathogen Informatics"/>
            <person name="Doyle S."/>
        </authorList>
    </citation>
    <scope>NUCLEOTIDE SEQUENCE [LARGE SCALE GENOMIC DNA]</scope>
    <source>
        <strain evidence="1 2">NCTC10343</strain>
    </source>
</reference>
<accession>A0A378XPK6</accession>
<sequence>MSHTLFHFIPTVKEILAISFTVGTFHKSGILHHAYYFKFHINVIIRSIYSRYMHYD</sequence>
<protein>
    <submittedName>
        <fullName evidence="1">Uncharacterized protein</fullName>
    </submittedName>
</protein>
<name>A0A378XPK6_PAEPO</name>